<keyword evidence="2" id="KW-1185">Reference proteome</keyword>
<dbReference type="KEGG" id="nct:NMSP_1002"/>
<dbReference type="OrthoDB" id="8026at2157"/>
<dbReference type="AlphaFoldDB" id="A0A2Z2HUC9"/>
<accession>A0A2Z2HUC9</accession>
<protein>
    <submittedName>
        <fullName evidence="1">Uncharacterized protein</fullName>
    </submittedName>
</protein>
<sequence>MNDFVAKCRKCGSKILIPDQGPCTDLEFMDYIVGCGKQCKCGQNDWELLSQ</sequence>
<dbReference type="RefSeq" id="WP_192866140.1">
    <property type="nucleotide sequence ID" value="NZ_CP021324.1"/>
</dbReference>
<reference evidence="1 2" key="1">
    <citation type="journal article" date="2017" name="Environ. Microbiol.">
        <title>Genome and epigenome of a novel marine Thaumarchaeota strain suggest viral infection, phosphorothioation DNA modification and multiple restriction systems.</title>
        <authorList>
            <person name="Ahlgren N.A."/>
            <person name="Chen Y."/>
            <person name="Needham D.M."/>
            <person name="Parada A.E."/>
            <person name="Sachdeva R."/>
            <person name="Trinh V."/>
            <person name="Chen T."/>
            <person name="Fuhrman J.A."/>
        </authorList>
    </citation>
    <scope>NUCLEOTIDE SEQUENCE [LARGE SCALE GENOMIC DNA]</scope>
    <source>
        <strain evidence="1 2">SPOT01</strain>
    </source>
</reference>
<evidence type="ECO:0000313" key="2">
    <source>
        <dbReference type="Proteomes" id="UP000249949"/>
    </source>
</evidence>
<organism evidence="1 2">
    <name type="scientific">Candidatus Nitrosomarinus catalinensis</name>
    <dbReference type="NCBI Taxonomy" id="1898749"/>
    <lineage>
        <taxon>Archaea</taxon>
        <taxon>Nitrososphaerota</taxon>
        <taxon>Nitrososphaeria</taxon>
        <taxon>Nitrosopumilales</taxon>
        <taxon>Nitrosopumilaceae</taxon>
        <taxon>Candidatus Nitrosomarinus</taxon>
    </lineage>
</organism>
<evidence type="ECO:0000313" key="1">
    <source>
        <dbReference type="EMBL" id="ARS64620.1"/>
    </source>
</evidence>
<gene>
    <name evidence="1" type="ORF">NMSP_1002</name>
</gene>
<name>A0A2Z2HUC9_9ARCH</name>
<dbReference type="Proteomes" id="UP000249949">
    <property type="component" value="Chromosome"/>
</dbReference>
<dbReference type="GeneID" id="59167108"/>
<dbReference type="EMBL" id="CP021324">
    <property type="protein sequence ID" value="ARS64620.1"/>
    <property type="molecule type" value="Genomic_DNA"/>
</dbReference>
<proteinExistence type="predicted"/>